<reference evidence="2 3" key="1">
    <citation type="journal article" date="2011" name="J. Bacteriol.">
        <title>Genome sequence of strain IMCC3088, a proteorhodopsin-containing marine bacterium belonging to the OM60/NOR5 clade.</title>
        <authorList>
            <person name="Jang Y."/>
            <person name="Oh H.M."/>
            <person name="Kang I."/>
            <person name="Lee K."/>
            <person name="Yang S.J."/>
            <person name="Cho J.C."/>
        </authorList>
    </citation>
    <scope>NUCLEOTIDE SEQUENCE [LARGE SCALE GENOMIC DNA]</scope>
    <source>
        <strain evidence="2 3">IMCC3088</strain>
    </source>
</reference>
<keyword evidence="1" id="KW-0560">Oxidoreductase</keyword>
<name>F3L4X9_9GAMM</name>
<sequence length="461" mass="50023">MADTLKFDVVVIGAGPAGVNAAQVVTDGGLDVCLIDESLRSGGQIYRQQPENFKRSYQQLYGTEHSKAKALHDRFVQLQAKCTLFLGCQIWAIEENTLFANYAGKLQLIEFKQLIICTGATDRILPIEGWEHAGTYTLGAAQIALKAQACSIGREVAFVGSGPLLYLVAAQYAKAGIKVAGVFDTSAWYLRLLALPKLLAQPRVLINGVKLTVDLLMRGIKIRAGIKPIKIENNTDGVTGFTYEVDDKTITVKTDAIALGYHLRPETQLADLAGCEFTFDTTSQQWLVKQTREGLTSVPNVYVAGDGAKILGADAAEIKGKLVGHTVLRNAGISVSAKTVSKLIQKLQKWEIFASGIQTAFPWPKHFVEQMSDSTILCRCECITKHEVKSGVTLSGHPEINRVKAMSRVGMGRCQGRYCADAQATTLAQIANKPLTDIGRLRAQAPIKPTSMRLAGDSVDE</sequence>
<dbReference type="InterPro" id="IPR017224">
    <property type="entry name" value="Opine_Oxase_asu/HCN_bsu"/>
</dbReference>
<evidence type="ECO:0000256" key="1">
    <source>
        <dbReference type="ARBA" id="ARBA00023002"/>
    </source>
</evidence>
<dbReference type="GO" id="GO:0016491">
    <property type="term" value="F:oxidoreductase activity"/>
    <property type="evidence" value="ECO:0007669"/>
    <property type="project" value="UniProtKB-KW"/>
</dbReference>
<evidence type="ECO:0000313" key="3">
    <source>
        <dbReference type="Proteomes" id="UP000005615"/>
    </source>
</evidence>
<dbReference type="PANTHER" id="PTHR42949">
    <property type="entry name" value="ANAEROBIC GLYCEROL-3-PHOSPHATE DEHYDROGENASE SUBUNIT B"/>
    <property type="match status" value="1"/>
</dbReference>
<dbReference type="Proteomes" id="UP000005615">
    <property type="component" value="Unassembled WGS sequence"/>
</dbReference>
<dbReference type="CDD" id="cd19946">
    <property type="entry name" value="GlpA-like_Fer2_BFD-like"/>
    <property type="match status" value="1"/>
</dbReference>
<dbReference type="InterPro" id="IPR023753">
    <property type="entry name" value="FAD/NAD-binding_dom"/>
</dbReference>
<dbReference type="PANTHER" id="PTHR42949:SF3">
    <property type="entry name" value="ANAEROBIC GLYCEROL-3-PHOSPHATE DEHYDROGENASE SUBUNIT B"/>
    <property type="match status" value="1"/>
</dbReference>
<dbReference type="InterPro" id="IPR041854">
    <property type="entry name" value="BFD-like_2Fe2S-bd_dom_sf"/>
</dbReference>
<dbReference type="Pfam" id="PF07992">
    <property type="entry name" value="Pyr_redox_2"/>
    <property type="match status" value="1"/>
</dbReference>
<dbReference type="InterPro" id="IPR051691">
    <property type="entry name" value="Metab_Enz_Cyan_OpOx_G3PDH"/>
</dbReference>
<dbReference type="PIRSF" id="PIRSF037495">
    <property type="entry name" value="Opine_OX_OoxA/HcnB"/>
    <property type="match status" value="1"/>
</dbReference>
<dbReference type="Gene3D" id="3.50.50.60">
    <property type="entry name" value="FAD/NAD(P)-binding domain"/>
    <property type="match status" value="2"/>
</dbReference>
<comment type="caution">
    <text evidence="2">The sequence shown here is derived from an EMBL/GenBank/DDBJ whole genome shotgun (WGS) entry which is preliminary data.</text>
</comment>
<evidence type="ECO:0000313" key="2">
    <source>
        <dbReference type="EMBL" id="EGG28620.1"/>
    </source>
</evidence>
<dbReference type="InterPro" id="IPR036188">
    <property type="entry name" value="FAD/NAD-bd_sf"/>
</dbReference>
<dbReference type="SUPFAM" id="SSF51905">
    <property type="entry name" value="FAD/NAD(P)-binding domain"/>
    <property type="match status" value="1"/>
</dbReference>
<proteinExistence type="predicted"/>
<dbReference type="OrthoDB" id="9801699at2"/>
<dbReference type="STRING" id="2518989.IMCC3088_2757"/>
<dbReference type="Gene3D" id="1.10.10.1100">
    <property type="entry name" value="BFD-like [2Fe-2S]-binding domain"/>
    <property type="match status" value="1"/>
</dbReference>
<dbReference type="eggNOG" id="COG0446">
    <property type="taxonomic scope" value="Bacteria"/>
</dbReference>
<organism evidence="2 3">
    <name type="scientific">Aequoribacter fuscus</name>
    <dbReference type="NCBI Taxonomy" id="2518989"/>
    <lineage>
        <taxon>Bacteria</taxon>
        <taxon>Pseudomonadati</taxon>
        <taxon>Pseudomonadota</taxon>
        <taxon>Gammaproteobacteria</taxon>
        <taxon>Cellvibrionales</taxon>
        <taxon>Halieaceae</taxon>
        <taxon>Aequoribacter</taxon>
    </lineage>
</organism>
<dbReference type="RefSeq" id="WP_009576897.1">
    <property type="nucleotide sequence ID" value="NZ_AEIG01000092.1"/>
</dbReference>
<dbReference type="PRINTS" id="PR00411">
    <property type="entry name" value="PNDRDTASEI"/>
</dbReference>
<dbReference type="AlphaFoldDB" id="F3L4X9"/>
<dbReference type="EMBL" id="AEIG01000092">
    <property type="protein sequence ID" value="EGG28620.1"/>
    <property type="molecule type" value="Genomic_DNA"/>
</dbReference>
<accession>F3L4X9</accession>
<keyword evidence="3" id="KW-1185">Reference proteome</keyword>
<gene>
    <name evidence="2" type="ORF">IMCC3088_2757</name>
</gene>
<protein>
    <submittedName>
        <fullName evidence="2">BFD-like (2Fe-2S)-binding region</fullName>
    </submittedName>
</protein>
<dbReference type="PRINTS" id="PR00368">
    <property type="entry name" value="FADPNR"/>
</dbReference>